<dbReference type="Gene3D" id="3.50.50.60">
    <property type="entry name" value="FAD/NAD(P)-binding domain"/>
    <property type="match status" value="2"/>
</dbReference>
<accession>A0A8H2WTC0</accession>
<dbReference type="PANTHER" id="PTHR42784:SF1">
    <property type="entry name" value="PYRANOSE 2-OXIDASE"/>
    <property type="match status" value="1"/>
</dbReference>
<evidence type="ECO:0000256" key="1">
    <source>
        <dbReference type="ARBA" id="ARBA00001974"/>
    </source>
</evidence>
<evidence type="ECO:0000313" key="8">
    <source>
        <dbReference type="Proteomes" id="UP000663826"/>
    </source>
</evidence>
<protein>
    <recommendedName>
        <fullName evidence="6">Glucose-methanol-choline oxidoreductase C-terminal domain-containing protein</fullName>
    </recommendedName>
</protein>
<feature type="domain" description="Glucose-methanol-choline oxidoreductase C-terminal" evidence="6">
    <location>
        <begin position="581"/>
        <end position="721"/>
    </location>
</feature>
<dbReference type="EMBL" id="CAJMWQ010000937">
    <property type="protein sequence ID" value="CAE6399755.1"/>
    <property type="molecule type" value="Genomic_DNA"/>
</dbReference>
<comment type="similarity">
    <text evidence="2">Belongs to the GMC oxidoreductase family.</text>
</comment>
<dbReference type="AlphaFoldDB" id="A0A8H2WTC0"/>
<dbReference type="PANTHER" id="PTHR42784">
    <property type="entry name" value="PYRANOSE 2-OXIDASE"/>
    <property type="match status" value="1"/>
</dbReference>
<evidence type="ECO:0000259" key="6">
    <source>
        <dbReference type="Pfam" id="PF05199"/>
    </source>
</evidence>
<dbReference type="Proteomes" id="UP000663826">
    <property type="component" value="Unassembled WGS sequence"/>
</dbReference>
<name>A0A8H2WTC0_9AGAM</name>
<dbReference type="SUPFAM" id="SSF51905">
    <property type="entry name" value="FAD/NAD(P)-binding domain"/>
    <property type="match status" value="1"/>
</dbReference>
<dbReference type="InterPro" id="IPR007867">
    <property type="entry name" value="GMC_OxRtase_C"/>
</dbReference>
<comment type="caution">
    <text evidence="7">The sequence shown here is derived from an EMBL/GenBank/DDBJ whole genome shotgun (WGS) entry which is preliminary data.</text>
</comment>
<proteinExistence type="inferred from homology"/>
<evidence type="ECO:0000256" key="4">
    <source>
        <dbReference type="ARBA" id="ARBA00022827"/>
    </source>
</evidence>
<dbReference type="Pfam" id="PF05199">
    <property type="entry name" value="GMC_oxred_C"/>
    <property type="match status" value="1"/>
</dbReference>
<sequence>MSTPSQALRPGYGVYRIKLASKSVWLDGHGSWTELGAFAQTTGENQWIVYPVNATEQGDISFRIAHFDGTRILTWEGEDLRVRPSRSSYTTWNIEADKKGLRISTEEKPEFYLQVNSQGGTSSAKLVKASKVDDAPYSGLEFERLDIPVPPDLAWSAVAAATGETFQQKFFNLTLKEAAWEQYDIIIVGSGIGGGVLANDLYDTNSRLGKDAKRILLLEKGGLVFHSHCLNTARPAGLAHDRGQQNDTFFQQFKQQYDFEGKLEDEDKIIPGSRKHSEIPKQYPWSGGAMYGLGGRSAAWGLFAPRVHDKVLEEKYHPTVYKDLRGEYYDKAERLMLVSLPTTRREHQHIMDRLNSKHQEIDPSVQWQWGRIASEFKDDKNFDFAEGAYCSIDKILEIAMSRPKLNTKGSGKEVDDVLGEHKYFKTVLNADVQSLEFDKGIVTGVKVKGPNNEVVTIKVRNPGDGEGNGKVVLSAGSVHSPTILLRSDHTKDLLREERFKALHLTDHSILFFQASFRYTDPSKREELGAMKLQTHALIDNERVLFNMSVDASSFLPRGKSSDPKLPKFIFVVMCQADLDASNSITLTGQEQKPVIRLKPRNMNLSGAKMRQFILAAMKALTGSAGLEFVGFEDLKVDSKPNDAVDKKFLEKIDIGFLPLGGVAHELGTLPMVSKLDPVDDYCLDSNLRVRPEICKGVYVCDLSCLPHSPAANPTLTLAALAIRLSRHLNKRLRVVVKGDTYVHAVNQSGSKVKVFLSHHKPDEQSGSAEKALILESGQDHYWERPKGVPQGLFIYRLDMASTEEKFLDRPVVLVAHPGKVTSIMSDISSD</sequence>
<dbReference type="InterPro" id="IPR051473">
    <property type="entry name" value="P2Ox-like"/>
</dbReference>
<reference evidence="7" key="1">
    <citation type="submission" date="2021-01" db="EMBL/GenBank/DDBJ databases">
        <authorList>
            <person name="Kaushik A."/>
        </authorList>
    </citation>
    <scope>NUCLEOTIDE SEQUENCE</scope>
    <source>
        <strain evidence="7">AG1-1B</strain>
    </source>
</reference>
<evidence type="ECO:0000313" key="7">
    <source>
        <dbReference type="EMBL" id="CAE6399755.1"/>
    </source>
</evidence>
<dbReference type="InterPro" id="IPR036188">
    <property type="entry name" value="FAD/NAD-bd_sf"/>
</dbReference>
<comment type="cofactor">
    <cofactor evidence="1">
        <name>FAD</name>
        <dbReference type="ChEBI" id="CHEBI:57692"/>
    </cofactor>
</comment>
<evidence type="ECO:0000256" key="3">
    <source>
        <dbReference type="ARBA" id="ARBA00022630"/>
    </source>
</evidence>
<gene>
    <name evidence="7" type="ORF">RDB_LOCUS30743</name>
</gene>
<evidence type="ECO:0000256" key="5">
    <source>
        <dbReference type="ARBA" id="ARBA00023002"/>
    </source>
</evidence>
<keyword evidence="5" id="KW-0560">Oxidoreductase</keyword>
<evidence type="ECO:0000256" key="2">
    <source>
        <dbReference type="ARBA" id="ARBA00010790"/>
    </source>
</evidence>
<keyword evidence="4" id="KW-0274">FAD</keyword>
<dbReference type="GO" id="GO:0016614">
    <property type="term" value="F:oxidoreductase activity, acting on CH-OH group of donors"/>
    <property type="evidence" value="ECO:0007669"/>
    <property type="project" value="InterPro"/>
</dbReference>
<organism evidence="7 8">
    <name type="scientific">Rhizoctonia solani</name>
    <dbReference type="NCBI Taxonomy" id="456999"/>
    <lineage>
        <taxon>Eukaryota</taxon>
        <taxon>Fungi</taxon>
        <taxon>Dikarya</taxon>
        <taxon>Basidiomycota</taxon>
        <taxon>Agaricomycotina</taxon>
        <taxon>Agaricomycetes</taxon>
        <taxon>Cantharellales</taxon>
        <taxon>Ceratobasidiaceae</taxon>
        <taxon>Rhizoctonia</taxon>
    </lineage>
</organism>
<keyword evidence="3" id="KW-0285">Flavoprotein</keyword>